<evidence type="ECO:0000313" key="2">
    <source>
        <dbReference type="EMBL" id="SEG00144.1"/>
    </source>
</evidence>
<dbReference type="RefSeq" id="WP_103916080.1">
    <property type="nucleotide sequence ID" value="NZ_FNUV01000006.1"/>
</dbReference>
<dbReference type="Proteomes" id="UP000236735">
    <property type="component" value="Unassembled WGS sequence"/>
</dbReference>
<dbReference type="EMBL" id="FNUV01000006">
    <property type="protein sequence ID" value="SEG00144.1"/>
    <property type="molecule type" value="Genomic_DNA"/>
</dbReference>
<dbReference type="InterPro" id="IPR037126">
    <property type="entry name" value="PdaC/RsiV-like_sf"/>
</dbReference>
<reference evidence="2 3" key="1">
    <citation type="submission" date="2016-10" db="EMBL/GenBank/DDBJ databases">
        <authorList>
            <person name="de Groot N.N."/>
        </authorList>
    </citation>
    <scope>NUCLEOTIDE SEQUENCE [LARGE SCALE GENOMIC DNA]</scope>
    <source>
        <strain evidence="2 3">AR32</strain>
    </source>
</reference>
<gene>
    <name evidence="2" type="ORF">SAMN05216354_2413</name>
</gene>
<dbReference type="InterPro" id="IPR021729">
    <property type="entry name" value="DUF3298"/>
</dbReference>
<dbReference type="AlphaFoldDB" id="A0A1H5WL13"/>
<evidence type="ECO:0000259" key="1">
    <source>
        <dbReference type="Pfam" id="PF11738"/>
    </source>
</evidence>
<accession>A0A1H5WL13</accession>
<sequence>MMIIRRKWVFLAVAAMLAISCKQPDENTIEFEELTLNKTVALTNDEDSPKCSISLKLLQATEANGHKAEVINNTVVENLFHMHDMSMTGAMERFTDNYASTYKQTMLPLYKQDRNDSTKRAWYEYHYVISAEASQGNKQTVVYQATIDYYEGGARGTHLMRVMNFEAKTGRLLTLEDLFADGTENQLNNILLKALKEKTGYATLSELKEHNYLTSVDIYAPENFIIGDETVTFIYNPSEIAAYSEGSIELIIPYTSLDKLLKNSFTY</sequence>
<proteinExistence type="predicted"/>
<dbReference type="PROSITE" id="PS51257">
    <property type="entry name" value="PROKAR_LIPOPROTEIN"/>
    <property type="match status" value="1"/>
</dbReference>
<organism evidence="2 3">
    <name type="scientific">Xylanibacter ruminicola</name>
    <name type="common">Prevotella ruminicola</name>
    <dbReference type="NCBI Taxonomy" id="839"/>
    <lineage>
        <taxon>Bacteria</taxon>
        <taxon>Pseudomonadati</taxon>
        <taxon>Bacteroidota</taxon>
        <taxon>Bacteroidia</taxon>
        <taxon>Bacteroidales</taxon>
        <taxon>Prevotellaceae</taxon>
        <taxon>Xylanibacter</taxon>
    </lineage>
</organism>
<dbReference type="Gene3D" id="3.90.640.20">
    <property type="entry name" value="Heat-shock cognate protein, ATPase"/>
    <property type="match status" value="1"/>
</dbReference>
<feature type="domain" description="DUF3298" evidence="1">
    <location>
        <begin position="176"/>
        <end position="254"/>
    </location>
</feature>
<dbReference type="Pfam" id="PF11738">
    <property type="entry name" value="DUF3298"/>
    <property type="match status" value="1"/>
</dbReference>
<name>A0A1H5WL13_XYLRU</name>
<evidence type="ECO:0000313" key="3">
    <source>
        <dbReference type="Proteomes" id="UP000236735"/>
    </source>
</evidence>
<protein>
    <recommendedName>
        <fullName evidence="1">DUF3298 domain-containing protein</fullName>
    </recommendedName>
</protein>
<dbReference type="Gene3D" id="3.30.565.40">
    <property type="entry name" value="Fervidobacterium nodosum Rt17-B1 like"/>
    <property type="match status" value="1"/>
</dbReference>